<feature type="compositionally biased region" description="Low complexity" evidence="1">
    <location>
        <begin position="417"/>
        <end position="429"/>
    </location>
</feature>
<feature type="compositionally biased region" description="Acidic residues" evidence="1">
    <location>
        <begin position="380"/>
        <end position="394"/>
    </location>
</feature>
<gene>
    <name evidence="2" type="ORF">V5O48_018888</name>
</gene>
<organism evidence="2 3">
    <name type="scientific">Marasmius crinis-equi</name>
    <dbReference type="NCBI Taxonomy" id="585013"/>
    <lineage>
        <taxon>Eukaryota</taxon>
        <taxon>Fungi</taxon>
        <taxon>Dikarya</taxon>
        <taxon>Basidiomycota</taxon>
        <taxon>Agaricomycotina</taxon>
        <taxon>Agaricomycetes</taxon>
        <taxon>Agaricomycetidae</taxon>
        <taxon>Agaricales</taxon>
        <taxon>Marasmiineae</taxon>
        <taxon>Marasmiaceae</taxon>
        <taxon>Marasmius</taxon>
    </lineage>
</organism>
<name>A0ABR3EJW1_9AGAR</name>
<feature type="region of interest" description="Disordered" evidence="1">
    <location>
        <begin position="1"/>
        <end position="35"/>
    </location>
</feature>
<accession>A0ABR3EJW1</accession>
<comment type="caution">
    <text evidence="2">The sequence shown here is derived from an EMBL/GenBank/DDBJ whole genome shotgun (WGS) entry which is preliminary data.</text>
</comment>
<evidence type="ECO:0000313" key="3">
    <source>
        <dbReference type="Proteomes" id="UP001465976"/>
    </source>
</evidence>
<evidence type="ECO:0000313" key="2">
    <source>
        <dbReference type="EMBL" id="KAL0563187.1"/>
    </source>
</evidence>
<feature type="non-terminal residue" evidence="2">
    <location>
        <position position="1"/>
    </location>
</feature>
<evidence type="ECO:0000256" key="1">
    <source>
        <dbReference type="SAM" id="MobiDB-lite"/>
    </source>
</evidence>
<proteinExistence type="predicted"/>
<keyword evidence="3" id="KW-1185">Reference proteome</keyword>
<protein>
    <submittedName>
        <fullName evidence="2">Uncharacterized protein</fullName>
    </submittedName>
</protein>
<feature type="region of interest" description="Disordered" evidence="1">
    <location>
        <begin position="364"/>
        <end position="464"/>
    </location>
</feature>
<dbReference type="EMBL" id="JBAHYK010003819">
    <property type="protein sequence ID" value="KAL0563187.1"/>
    <property type="molecule type" value="Genomic_DNA"/>
</dbReference>
<dbReference type="Proteomes" id="UP001465976">
    <property type="component" value="Unassembled WGS sequence"/>
</dbReference>
<sequence length="500" mass="55059">KRRRRQSPRAEKLMFTDDEECGPPDIRRNKKEKNEEIEPVAEAAGLAIRGPGAAQCSLGRLAGSFRNQEIVVPHVRCVQCILNRNPKCHARPETHRAWVGTRKEESRTLWECENCQKAKVVCSISADLQAFQPWRTLLTSSAIRHPDLLRRVMTSIFDLTDAHQRLREALSHQVEGLTLLETQIQEQHDFLKLVGQDPRMVLSVIAKDTPRELTDDDHRILASIFGWSTIPDLSNTHLEETSPGSFVLYDDLHQVLARIGPDVQASTSSATIETPFDDDTPADNARPLEQDVGAVLFPPGEEDQCKLLGDDSPAAMDVDVPLAKVSAETPVQAPLSPVPKSGFNFLPSFFSRGKPAVEPSVVTGQPIVETELTEEPATTVEEEVGEAESDDEEVTGGASSNLPRQETPEEPEEPSREASPVAGSSSSPSLHRRASGPLTASAKKLQEDFQKKNRQKARKRLEAQQAAALAAAHLEPSTTTLVDARTGRARARLYRGSSRR</sequence>
<feature type="region of interest" description="Disordered" evidence="1">
    <location>
        <begin position="266"/>
        <end position="286"/>
    </location>
</feature>
<reference evidence="2 3" key="1">
    <citation type="submission" date="2024-02" db="EMBL/GenBank/DDBJ databases">
        <title>A draft genome for the cacao thread blight pathogen Marasmius crinis-equi.</title>
        <authorList>
            <person name="Cohen S.P."/>
            <person name="Baruah I.K."/>
            <person name="Amoako-Attah I."/>
            <person name="Bukari Y."/>
            <person name="Meinhardt L.W."/>
            <person name="Bailey B.A."/>
        </authorList>
    </citation>
    <scope>NUCLEOTIDE SEQUENCE [LARGE SCALE GENOMIC DNA]</scope>
    <source>
        <strain evidence="2 3">GH-76</strain>
    </source>
</reference>